<feature type="transmembrane region" description="Helical" evidence="2">
    <location>
        <begin position="461"/>
        <end position="480"/>
    </location>
</feature>
<dbReference type="PANTHER" id="PTHR37017">
    <property type="entry name" value="AB HYDROLASE-1 DOMAIN-CONTAINING PROTEIN-RELATED"/>
    <property type="match status" value="1"/>
</dbReference>
<name>A0A8H3Z7Q7_VENIN</name>
<dbReference type="Pfam" id="PF12697">
    <property type="entry name" value="Abhydrolase_6"/>
    <property type="match status" value="1"/>
</dbReference>
<dbReference type="Gene3D" id="3.40.50.1820">
    <property type="entry name" value="alpha/beta hydrolase"/>
    <property type="match status" value="1"/>
</dbReference>
<evidence type="ECO:0000256" key="2">
    <source>
        <dbReference type="SAM" id="Phobius"/>
    </source>
</evidence>
<feature type="region of interest" description="Disordered" evidence="1">
    <location>
        <begin position="499"/>
        <end position="525"/>
    </location>
</feature>
<feature type="transmembrane region" description="Helical" evidence="2">
    <location>
        <begin position="258"/>
        <end position="279"/>
    </location>
</feature>
<feature type="domain" description="Rhodopsin" evidence="4">
    <location>
        <begin position="250"/>
        <end position="484"/>
    </location>
</feature>
<dbReference type="InterPro" id="IPR029058">
    <property type="entry name" value="AB_hydrolase_fold"/>
</dbReference>
<evidence type="ECO:0000256" key="1">
    <source>
        <dbReference type="SAM" id="MobiDB-lite"/>
    </source>
</evidence>
<dbReference type="SUPFAM" id="SSF53474">
    <property type="entry name" value="alpha/beta-Hydrolases"/>
    <property type="match status" value="1"/>
</dbReference>
<feature type="transmembrane region" description="Helical" evidence="2">
    <location>
        <begin position="420"/>
        <end position="441"/>
    </location>
</feature>
<accession>A0A8H3Z7Q7</accession>
<sequence>MSSKVTLILVPGAWHTTEYWSKVISLLEPQGFKCVAVPLPSTNGTNTTTFGDDVHAVQRAIEVETNQGLDVVLVVHSYGGAVGQSAVRGFAKPKTGNIAHGYVIGLASMASGFGQTGISFINGLGGNPPPSWTAGPDGYATLAVDPKDLFYHDVEDADYWVSKLTKHSLKSLMEGGEHSYAGWKDVPVWYLATTEDHAFPAEAQKWMAGPTFAAGGDITIREIASSHSPMLSKPRETVDFILEAVGDFTTAGIDDALITFNMVPLTGLAVSLYLAFRWYGFDRHVWDSPIAWLINGRKMTMVLEALYLTSTATTKISILFFYRRLSTGALSNGFIYSVYAAVAFVAVYYVIFMINLFAGCQPIEAFWLQANPFSSMKYHCFDEGANLIAAGVISVVQDFLACGMPMILFWKLQIPLKQKFALGAILGVGFFLCICGVLRIATTVPIYYTTYDMSWASYQGWIWFAVESHLAVICASAPALKVIANRTFSGSTWNSLRRSSERRKNDYPATSNANSSAARRLDQTTDRTMKTMASSEWLKHSGDDESIRRSMHDVELAYMNPGENRTTTF</sequence>
<dbReference type="InterPro" id="IPR049326">
    <property type="entry name" value="Rhodopsin_dom_fungi"/>
</dbReference>
<organism evidence="5 6">
    <name type="scientific">Venturia inaequalis</name>
    <name type="common">Apple scab fungus</name>
    <dbReference type="NCBI Taxonomy" id="5025"/>
    <lineage>
        <taxon>Eukaryota</taxon>
        <taxon>Fungi</taxon>
        <taxon>Dikarya</taxon>
        <taxon>Ascomycota</taxon>
        <taxon>Pezizomycotina</taxon>
        <taxon>Dothideomycetes</taxon>
        <taxon>Pleosporomycetidae</taxon>
        <taxon>Venturiales</taxon>
        <taxon>Venturiaceae</taxon>
        <taxon>Venturia</taxon>
    </lineage>
</organism>
<feature type="transmembrane region" description="Helical" evidence="2">
    <location>
        <begin position="387"/>
        <end position="408"/>
    </location>
</feature>
<keyword evidence="6" id="KW-1185">Reference proteome</keyword>
<dbReference type="Pfam" id="PF20684">
    <property type="entry name" value="Fung_rhodopsin"/>
    <property type="match status" value="1"/>
</dbReference>
<proteinExistence type="predicted"/>
<evidence type="ECO:0000259" key="4">
    <source>
        <dbReference type="Pfam" id="PF20684"/>
    </source>
</evidence>
<reference evidence="5 6" key="1">
    <citation type="submission" date="2019-07" db="EMBL/GenBank/DDBJ databases">
        <title>Venturia inaequalis Genome Resource.</title>
        <authorList>
            <person name="Lichtner F.J."/>
        </authorList>
    </citation>
    <scope>NUCLEOTIDE SEQUENCE [LARGE SCALE GENOMIC DNA]</scope>
    <source>
        <strain evidence="5 6">DMI_063113</strain>
    </source>
</reference>
<dbReference type="AlphaFoldDB" id="A0A8H3Z7Q7"/>
<comment type="caution">
    <text evidence="5">The sequence shown here is derived from an EMBL/GenBank/DDBJ whole genome shotgun (WGS) entry which is preliminary data.</text>
</comment>
<evidence type="ECO:0000259" key="3">
    <source>
        <dbReference type="Pfam" id="PF12697"/>
    </source>
</evidence>
<feature type="domain" description="AB hydrolase-1" evidence="3">
    <location>
        <begin position="7"/>
        <end position="239"/>
    </location>
</feature>
<feature type="transmembrane region" description="Helical" evidence="2">
    <location>
        <begin position="299"/>
        <end position="322"/>
    </location>
</feature>
<protein>
    <recommendedName>
        <fullName evidence="7">AB hydrolase-1 domain-containing protein</fullName>
    </recommendedName>
</protein>
<evidence type="ECO:0008006" key="7">
    <source>
        <dbReference type="Google" id="ProtNLM"/>
    </source>
</evidence>
<dbReference type="InterPro" id="IPR052897">
    <property type="entry name" value="Sec-Metab_Biosynth_Hydrolase"/>
</dbReference>
<dbReference type="EMBL" id="WNWR01000314">
    <property type="protein sequence ID" value="KAE9983577.1"/>
    <property type="molecule type" value="Genomic_DNA"/>
</dbReference>
<keyword evidence="2" id="KW-1133">Transmembrane helix</keyword>
<gene>
    <name evidence="5" type="ORF">EG327_005434</name>
</gene>
<evidence type="ECO:0000313" key="6">
    <source>
        <dbReference type="Proteomes" id="UP000490939"/>
    </source>
</evidence>
<keyword evidence="2" id="KW-0812">Transmembrane</keyword>
<dbReference type="PANTHER" id="PTHR37017:SF3">
    <property type="entry name" value="AB HYDROLASE-1 DOMAIN-CONTAINING PROTEIN"/>
    <property type="match status" value="1"/>
</dbReference>
<evidence type="ECO:0000313" key="5">
    <source>
        <dbReference type="EMBL" id="KAE9983577.1"/>
    </source>
</evidence>
<dbReference type="InterPro" id="IPR000073">
    <property type="entry name" value="AB_hydrolase_1"/>
</dbReference>
<feature type="transmembrane region" description="Helical" evidence="2">
    <location>
        <begin position="334"/>
        <end position="358"/>
    </location>
</feature>
<keyword evidence="2" id="KW-0472">Membrane</keyword>
<dbReference type="Proteomes" id="UP000490939">
    <property type="component" value="Unassembled WGS sequence"/>
</dbReference>